<evidence type="ECO:0000313" key="1">
    <source>
        <dbReference type="EMBL" id="MFD1521588.1"/>
    </source>
</evidence>
<organism evidence="1 2">
    <name type="scientific">Pseudonocardia yunnanensis</name>
    <dbReference type="NCBI Taxonomy" id="58107"/>
    <lineage>
        <taxon>Bacteria</taxon>
        <taxon>Bacillati</taxon>
        <taxon>Actinomycetota</taxon>
        <taxon>Actinomycetes</taxon>
        <taxon>Pseudonocardiales</taxon>
        <taxon>Pseudonocardiaceae</taxon>
        <taxon>Pseudonocardia</taxon>
    </lineage>
</organism>
<keyword evidence="2" id="KW-1185">Reference proteome</keyword>
<evidence type="ECO:0008006" key="3">
    <source>
        <dbReference type="Google" id="ProtNLM"/>
    </source>
</evidence>
<comment type="caution">
    <text evidence="1">The sequence shown here is derived from an EMBL/GenBank/DDBJ whole genome shotgun (WGS) entry which is preliminary data.</text>
</comment>
<reference evidence="2" key="1">
    <citation type="journal article" date="2019" name="Int. J. Syst. Evol. Microbiol.">
        <title>The Global Catalogue of Microorganisms (GCM) 10K type strain sequencing project: providing services to taxonomists for standard genome sequencing and annotation.</title>
        <authorList>
            <consortium name="The Broad Institute Genomics Platform"/>
            <consortium name="The Broad Institute Genome Sequencing Center for Infectious Disease"/>
            <person name="Wu L."/>
            <person name="Ma J."/>
        </authorList>
    </citation>
    <scope>NUCLEOTIDE SEQUENCE [LARGE SCALE GENOMIC DNA]</scope>
    <source>
        <strain evidence="2">CCM 7043</strain>
    </source>
</reference>
<sequence length="145" mass="16372">MIRLGSLAGYAFSGPRVLGGWTPPARPGVYAILYKPDPESKPETYAVIYVGHADDLAAEGFPFTHRRARCWTQRAGSKWKVHIAFLEVPGGNRPHREMITNELVAVYHPFCNEQQYDNAWRDEWIGEYSDAPNTAPLPPHRRDGP</sequence>
<protein>
    <recommendedName>
        <fullName evidence="3">GIY-YIG nuclease family protein</fullName>
    </recommendedName>
</protein>
<dbReference type="Proteomes" id="UP001597114">
    <property type="component" value="Unassembled WGS sequence"/>
</dbReference>
<name>A0ABW4F1B8_9PSEU</name>
<proteinExistence type="predicted"/>
<gene>
    <name evidence="1" type="ORF">ACFSJD_29110</name>
</gene>
<accession>A0ABW4F1B8</accession>
<dbReference type="RefSeq" id="WP_344724072.1">
    <property type="nucleotide sequence ID" value="NZ_BAAAUS010000024.1"/>
</dbReference>
<evidence type="ECO:0000313" key="2">
    <source>
        <dbReference type="Proteomes" id="UP001597114"/>
    </source>
</evidence>
<dbReference type="EMBL" id="JBHUCO010000037">
    <property type="protein sequence ID" value="MFD1521588.1"/>
    <property type="molecule type" value="Genomic_DNA"/>
</dbReference>